<name>A0A839T699_AZOMA</name>
<evidence type="ECO:0000256" key="3">
    <source>
        <dbReference type="ARBA" id="ARBA00023004"/>
    </source>
</evidence>
<evidence type="ECO:0000313" key="6">
    <source>
        <dbReference type="EMBL" id="MBB3103475.1"/>
    </source>
</evidence>
<dbReference type="Pfam" id="PF00355">
    <property type="entry name" value="Rieske"/>
    <property type="match status" value="1"/>
</dbReference>
<keyword evidence="4" id="KW-0411">Iron-sulfur</keyword>
<dbReference type="InterPro" id="IPR017941">
    <property type="entry name" value="Rieske_2Fe-2S"/>
</dbReference>
<evidence type="ECO:0000259" key="5">
    <source>
        <dbReference type="PROSITE" id="PS51296"/>
    </source>
</evidence>
<dbReference type="GO" id="GO:0046872">
    <property type="term" value="F:metal ion binding"/>
    <property type="evidence" value="ECO:0007669"/>
    <property type="project" value="UniProtKB-KW"/>
</dbReference>
<proteinExistence type="predicted"/>
<sequence length="124" mass="14057">MAMNDEKRIWVATPDAIAEVHHLRIEVIHGGKPASVIVIRYQGQYLAYLNRCVHMPRELDCEHDMIFDAGTEKLRCSMHGIQYDPLTGQSLSAMCPGEALQSIRLSEDEVGLWIRDKRVKPLAT</sequence>
<evidence type="ECO:0000256" key="4">
    <source>
        <dbReference type="ARBA" id="ARBA00023014"/>
    </source>
</evidence>
<gene>
    <name evidence="6" type="ORF">FHR87_001871</name>
</gene>
<dbReference type="RefSeq" id="WP_183166414.1">
    <property type="nucleotide sequence ID" value="NZ_JACHXI010000007.1"/>
</dbReference>
<dbReference type="InterPro" id="IPR036922">
    <property type="entry name" value="Rieske_2Fe-2S_sf"/>
</dbReference>
<feature type="domain" description="Rieske" evidence="5">
    <location>
        <begin position="17"/>
        <end position="114"/>
    </location>
</feature>
<dbReference type="Gene3D" id="2.102.10.10">
    <property type="entry name" value="Rieske [2Fe-2S] iron-sulphur domain"/>
    <property type="match status" value="1"/>
</dbReference>
<dbReference type="Proteomes" id="UP000549250">
    <property type="component" value="Unassembled WGS sequence"/>
</dbReference>
<keyword evidence="2" id="KW-0479">Metal-binding</keyword>
<dbReference type="AlphaFoldDB" id="A0A839T699"/>
<dbReference type="GO" id="GO:0051537">
    <property type="term" value="F:2 iron, 2 sulfur cluster binding"/>
    <property type="evidence" value="ECO:0007669"/>
    <property type="project" value="UniProtKB-KW"/>
</dbReference>
<reference evidence="6 7" key="1">
    <citation type="submission" date="2020-08" db="EMBL/GenBank/DDBJ databases">
        <title>Genomic Encyclopedia of Type Strains, Phase III (KMG-III): the genomes of soil and plant-associated and newly described type strains.</title>
        <authorList>
            <person name="Whitman W."/>
        </authorList>
    </citation>
    <scope>NUCLEOTIDE SEQUENCE [LARGE SCALE GENOMIC DNA]</scope>
    <source>
        <strain evidence="6 7">CECT 4462</strain>
    </source>
</reference>
<evidence type="ECO:0000256" key="2">
    <source>
        <dbReference type="ARBA" id="ARBA00022723"/>
    </source>
</evidence>
<keyword evidence="7" id="KW-1185">Reference proteome</keyword>
<comment type="caution">
    <text evidence="6">The sequence shown here is derived from an EMBL/GenBank/DDBJ whole genome shotgun (WGS) entry which is preliminary data.</text>
</comment>
<protein>
    <submittedName>
        <fullName evidence="6">Nitrite reductase/ring-hydroxylating ferredoxin subunit</fullName>
    </submittedName>
</protein>
<keyword evidence="3" id="KW-0408">Iron</keyword>
<evidence type="ECO:0000256" key="1">
    <source>
        <dbReference type="ARBA" id="ARBA00022714"/>
    </source>
</evidence>
<dbReference type="EMBL" id="JACHXI010000007">
    <property type="protein sequence ID" value="MBB3103475.1"/>
    <property type="molecule type" value="Genomic_DNA"/>
</dbReference>
<dbReference type="PROSITE" id="PS51296">
    <property type="entry name" value="RIESKE"/>
    <property type="match status" value="1"/>
</dbReference>
<dbReference type="SUPFAM" id="SSF50022">
    <property type="entry name" value="ISP domain"/>
    <property type="match status" value="1"/>
</dbReference>
<keyword evidence="1" id="KW-0001">2Fe-2S</keyword>
<evidence type="ECO:0000313" key="7">
    <source>
        <dbReference type="Proteomes" id="UP000549250"/>
    </source>
</evidence>
<organism evidence="6 7">
    <name type="scientific">Azomonas macrocytogenes</name>
    <name type="common">Azotobacter macrocytogenes</name>
    <dbReference type="NCBI Taxonomy" id="69962"/>
    <lineage>
        <taxon>Bacteria</taxon>
        <taxon>Pseudomonadati</taxon>
        <taxon>Pseudomonadota</taxon>
        <taxon>Gammaproteobacteria</taxon>
        <taxon>Pseudomonadales</taxon>
        <taxon>Pseudomonadaceae</taxon>
        <taxon>Azomonas</taxon>
    </lineage>
</organism>
<accession>A0A839T699</accession>